<accession>A0A6I4T839</accession>
<dbReference type="RefSeq" id="WP_160737087.1">
    <property type="nucleotide sequence ID" value="NZ_WTYT01000005.1"/>
</dbReference>
<dbReference type="Pfam" id="PF13242">
    <property type="entry name" value="Hydrolase_like"/>
    <property type="match status" value="1"/>
</dbReference>
<name>A0A6I4T839_9SPHN</name>
<dbReference type="GO" id="GO:0005737">
    <property type="term" value="C:cytoplasm"/>
    <property type="evidence" value="ECO:0007669"/>
    <property type="project" value="TreeGrafter"/>
</dbReference>
<dbReference type="SUPFAM" id="SSF56784">
    <property type="entry name" value="HAD-like"/>
    <property type="match status" value="1"/>
</dbReference>
<comment type="caution">
    <text evidence="1">The sequence shown here is derived from an EMBL/GenBank/DDBJ whole genome shotgun (WGS) entry which is preliminary data.</text>
</comment>
<dbReference type="PANTHER" id="PTHR19288">
    <property type="entry name" value="4-NITROPHENYLPHOSPHATASE-RELATED"/>
    <property type="match status" value="1"/>
</dbReference>
<organism evidence="1 2">
    <name type="scientific">Altericroceibacterium endophyticum</name>
    <dbReference type="NCBI Taxonomy" id="1808508"/>
    <lineage>
        <taxon>Bacteria</taxon>
        <taxon>Pseudomonadati</taxon>
        <taxon>Pseudomonadota</taxon>
        <taxon>Alphaproteobacteria</taxon>
        <taxon>Sphingomonadales</taxon>
        <taxon>Erythrobacteraceae</taxon>
        <taxon>Altericroceibacterium</taxon>
    </lineage>
</organism>
<proteinExistence type="predicted"/>
<evidence type="ECO:0000313" key="1">
    <source>
        <dbReference type="EMBL" id="MXO66659.1"/>
    </source>
</evidence>
<keyword evidence="2" id="KW-1185">Reference proteome</keyword>
<dbReference type="Pfam" id="PF13344">
    <property type="entry name" value="Hydrolase_6"/>
    <property type="match status" value="1"/>
</dbReference>
<dbReference type="InterPro" id="IPR036412">
    <property type="entry name" value="HAD-like_sf"/>
</dbReference>
<gene>
    <name evidence="1" type="ORF">GRI91_12905</name>
</gene>
<dbReference type="InterPro" id="IPR023214">
    <property type="entry name" value="HAD_sf"/>
</dbReference>
<dbReference type="EMBL" id="WTYT01000005">
    <property type="protein sequence ID" value="MXO66659.1"/>
    <property type="molecule type" value="Genomic_DNA"/>
</dbReference>
<dbReference type="PANTHER" id="PTHR19288:SF46">
    <property type="entry name" value="HALOACID DEHALOGENASE-LIKE HYDROLASE DOMAIN-CONTAINING PROTEIN 2"/>
    <property type="match status" value="1"/>
</dbReference>
<dbReference type="OrthoDB" id="9810449at2"/>
<dbReference type="Proteomes" id="UP000438476">
    <property type="component" value="Unassembled WGS sequence"/>
</dbReference>
<evidence type="ECO:0000313" key="2">
    <source>
        <dbReference type="Proteomes" id="UP000438476"/>
    </source>
</evidence>
<keyword evidence="1" id="KW-0378">Hydrolase</keyword>
<dbReference type="InterPro" id="IPR006357">
    <property type="entry name" value="HAD-SF_hydro_IIA"/>
</dbReference>
<dbReference type="GO" id="GO:0016791">
    <property type="term" value="F:phosphatase activity"/>
    <property type="evidence" value="ECO:0007669"/>
    <property type="project" value="TreeGrafter"/>
</dbReference>
<protein>
    <submittedName>
        <fullName evidence="1">HAD hydrolase-like protein</fullName>
    </submittedName>
</protein>
<reference evidence="1 2" key="1">
    <citation type="submission" date="2019-12" db="EMBL/GenBank/DDBJ databases">
        <title>Genomic-based taxomic classification of the family Erythrobacteraceae.</title>
        <authorList>
            <person name="Xu L."/>
        </authorList>
    </citation>
    <scope>NUCLEOTIDE SEQUENCE [LARGE SCALE GENOMIC DNA]</scope>
    <source>
        <strain evidence="1 2">LMG 29518</strain>
    </source>
</reference>
<sequence>MNAAFTVRPKGFMFDLDGTLILSNRQLGSYSVLPGAVELLETLEDRATPFLVLTNGSAYPASVQGPRLRSAGLPIRDDRLFTPNSVAATIMQDRNYRRVMVLGTQGVLDALTEFGIPVCLPGDAAASAADAVYVAWHPECSMDDIHAAAGRVLEGAAFLTASDVPFFATQSGPAFGYSCAIVGAIARVTGQEPEVTGKPSLHAMRFVASQLGLKPEDIAVIGDDPRVEIQMAREGGSIGIAVTSGTTSRAEWRNQQESRQPHAIYENVGEILSELVPEIAAE</sequence>
<dbReference type="AlphaFoldDB" id="A0A6I4T839"/>
<dbReference type="Gene3D" id="3.40.50.1000">
    <property type="entry name" value="HAD superfamily/HAD-like"/>
    <property type="match status" value="2"/>
</dbReference>